<dbReference type="Pfam" id="PF11901">
    <property type="entry name" value="DM9"/>
    <property type="match status" value="1"/>
</dbReference>
<dbReference type="InterPro" id="IPR006616">
    <property type="entry name" value="DM9_repeat"/>
</dbReference>
<dbReference type="SMART" id="SM00696">
    <property type="entry name" value="DM9"/>
    <property type="match status" value="2"/>
</dbReference>
<dbReference type="Proteomes" id="UP000821853">
    <property type="component" value="Chromosome 3"/>
</dbReference>
<dbReference type="VEuPathDB" id="VectorBase:HLOH_045681"/>
<reference evidence="2 3" key="1">
    <citation type="journal article" date="2020" name="Cell">
        <title>Large-Scale Comparative Analyses of Tick Genomes Elucidate Their Genetic Diversity and Vector Capacities.</title>
        <authorList>
            <consortium name="Tick Genome and Microbiome Consortium (TIGMIC)"/>
            <person name="Jia N."/>
            <person name="Wang J."/>
            <person name="Shi W."/>
            <person name="Du L."/>
            <person name="Sun Y."/>
            <person name="Zhan W."/>
            <person name="Jiang J.F."/>
            <person name="Wang Q."/>
            <person name="Zhang B."/>
            <person name="Ji P."/>
            <person name="Bell-Sakyi L."/>
            <person name="Cui X.M."/>
            <person name="Yuan T.T."/>
            <person name="Jiang B.G."/>
            <person name="Yang W.F."/>
            <person name="Lam T.T."/>
            <person name="Chang Q.C."/>
            <person name="Ding S.J."/>
            <person name="Wang X.J."/>
            <person name="Zhu J.G."/>
            <person name="Ruan X.D."/>
            <person name="Zhao L."/>
            <person name="Wei J.T."/>
            <person name="Ye R.Z."/>
            <person name="Que T.C."/>
            <person name="Du C.H."/>
            <person name="Zhou Y.H."/>
            <person name="Cheng J.X."/>
            <person name="Dai P.F."/>
            <person name="Guo W.B."/>
            <person name="Han X.H."/>
            <person name="Huang E.J."/>
            <person name="Li L.F."/>
            <person name="Wei W."/>
            <person name="Gao Y.C."/>
            <person name="Liu J.Z."/>
            <person name="Shao H.Z."/>
            <person name="Wang X."/>
            <person name="Wang C.C."/>
            <person name="Yang T.C."/>
            <person name="Huo Q.B."/>
            <person name="Li W."/>
            <person name="Chen H.Y."/>
            <person name="Chen S.E."/>
            <person name="Zhou L.G."/>
            <person name="Ni X.B."/>
            <person name="Tian J.H."/>
            <person name="Sheng Y."/>
            <person name="Liu T."/>
            <person name="Pan Y.S."/>
            <person name="Xia L.Y."/>
            <person name="Li J."/>
            <person name="Zhao F."/>
            <person name="Cao W.C."/>
        </authorList>
    </citation>
    <scope>NUCLEOTIDE SEQUENCE [LARGE SCALE GENOMIC DNA]</scope>
    <source>
        <strain evidence="2">HaeL-2018</strain>
    </source>
</reference>
<evidence type="ECO:0000256" key="1">
    <source>
        <dbReference type="SAM" id="MobiDB-lite"/>
    </source>
</evidence>
<gene>
    <name evidence="2" type="ORF">HPB48_022714</name>
</gene>
<feature type="region of interest" description="Disordered" evidence="1">
    <location>
        <begin position="182"/>
        <end position="208"/>
    </location>
</feature>
<dbReference type="EMBL" id="JABSTR010000005">
    <property type="protein sequence ID" value="KAH9372033.1"/>
    <property type="molecule type" value="Genomic_DNA"/>
</dbReference>
<name>A0A9J6GB97_HAELO</name>
<dbReference type="PANTHER" id="PTHR31649">
    <property type="entry name" value="AGAP009604-PA"/>
    <property type="match status" value="1"/>
</dbReference>
<sequence>MSLSRIAAADANPRVEAEYESSESSADDWVRASDGNVPRNSLVAGQNLNGENFYVGRVMLRGNVLPGKVLPSAKVCFVSLDQVEFSSSIYEVLVKAPSVNYSWIRMGGCVMPRNAIPSGRSACGELIYIGRHVHKGEMTPGKIIPSHRCIYIPYLGKEVRYRDFEILIQGDYPYFERVKVAPGKAKDKEHEGVSPRERSPPGSTPATL</sequence>
<dbReference type="AlphaFoldDB" id="A0A9J6GB97"/>
<evidence type="ECO:0000313" key="2">
    <source>
        <dbReference type="EMBL" id="KAH9372033.1"/>
    </source>
</evidence>
<evidence type="ECO:0000313" key="3">
    <source>
        <dbReference type="Proteomes" id="UP000821853"/>
    </source>
</evidence>
<accession>A0A9J6GB97</accession>
<organism evidence="2 3">
    <name type="scientific">Haemaphysalis longicornis</name>
    <name type="common">Bush tick</name>
    <dbReference type="NCBI Taxonomy" id="44386"/>
    <lineage>
        <taxon>Eukaryota</taxon>
        <taxon>Metazoa</taxon>
        <taxon>Ecdysozoa</taxon>
        <taxon>Arthropoda</taxon>
        <taxon>Chelicerata</taxon>
        <taxon>Arachnida</taxon>
        <taxon>Acari</taxon>
        <taxon>Parasitiformes</taxon>
        <taxon>Ixodida</taxon>
        <taxon>Ixodoidea</taxon>
        <taxon>Ixodidae</taxon>
        <taxon>Haemaphysalinae</taxon>
        <taxon>Haemaphysalis</taxon>
    </lineage>
</organism>
<feature type="compositionally biased region" description="Basic and acidic residues" evidence="1">
    <location>
        <begin position="182"/>
        <end position="199"/>
    </location>
</feature>
<protein>
    <submittedName>
        <fullName evidence="2">Uncharacterized protein</fullName>
    </submittedName>
</protein>
<proteinExistence type="predicted"/>
<comment type="caution">
    <text evidence="2">The sequence shown here is derived from an EMBL/GenBank/DDBJ whole genome shotgun (WGS) entry which is preliminary data.</text>
</comment>
<dbReference type="PANTHER" id="PTHR31649:SF1">
    <property type="entry name" value="FARNESOIC ACID O-METHYL TRANSFERASE DOMAIN-CONTAINING PROTEIN"/>
    <property type="match status" value="1"/>
</dbReference>
<dbReference type="OMA" id="QRCIYIP"/>
<keyword evidence="3" id="KW-1185">Reference proteome</keyword>
<dbReference type="OrthoDB" id="2142040at2759"/>